<dbReference type="GO" id="GO:0005506">
    <property type="term" value="F:iron ion binding"/>
    <property type="evidence" value="ECO:0007669"/>
    <property type="project" value="InterPro"/>
</dbReference>
<dbReference type="GO" id="GO:0016020">
    <property type="term" value="C:membrane"/>
    <property type="evidence" value="ECO:0007669"/>
    <property type="project" value="GOC"/>
</dbReference>
<dbReference type="AlphaFoldDB" id="A0A7R9FT49"/>
<dbReference type="EMBL" id="LR906798">
    <property type="protein sequence ID" value="CAD7253973.1"/>
    <property type="molecule type" value="Genomic_DNA"/>
</dbReference>
<keyword evidence="2 7" id="KW-0812">Transmembrane</keyword>
<dbReference type="Pfam" id="PF04116">
    <property type="entry name" value="FA_hydroxylase"/>
    <property type="match status" value="2"/>
</dbReference>
<dbReference type="InterPro" id="IPR051689">
    <property type="entry name" value="Sterol_desaturase/TMEM195"/>
</dbReference>
<evidence type="ECO:0000256" key="4">
    <source>
        <dbReference type="ARBA" id="ARBA00023002"/>
    </source>
</evidence>
<feature type="domain" description="Fatty acid hydroxylase" evidence="8">
    <location>
        <begin position="3"/>
        <end position="60"/>
    </location>
</feature>
<evidence type="ECO:0000256" key="5">
    <source>
        <dbReference type="ARBA" id="ARBA00023098"/>
    </source>
</evidence>
<evidence type="ECO:0000256" key="1">
    <source>
        <dbReference type="ARBA" id="ARBA00004127"/>
    </source>
</evidence>
<keyword evidence="3 7" id="KW-1133">Transmembrane helix</keyword>
<evidence type="ECO:0000256" key="3">
    <source>
        <dbReference type="ARBA" id="ARBA00022989"/>
    </source>
</evidence>
<evidence type="ECO:0000256" key="7">
    <source>
        <dbReference type="SAM" id="Phobius"/>
    </source>
</evidence>
<evidence type="ECO:0000256" key="2">
    <source>
        <dbReference type="ARBA" id="ARBA00022692"/>
    </source>
</evidence>
<dbReference type="OrthoDB" id="6354873at2759"/>
<evidence type="ECO:0000259" key="8">
    <source>
        <dbReference type="Pfam" id="PF04116"/>
    </source>
</evidence>
<feature type="domain" description="Fatty acid hydroxylase" evidence="8">
    <location>
        <begin position="132"/>
        <end position="209"/>
    </location>
</feature>
<dbReference type="GO" id="GO:0008610">
    <property type="term" value="P:lipid biosynthetic process"/>
    <property type="evidence" value="ECO:0007669"/>
    <property type="project" value="InterPro"/>
</dbReference>
<feature type="transmembrane region" description="Helical" evidence="7">
    <location>
        <begin position="320"/>
        <end position="341"/>
    </location>
</feature>
<name>A0A7R9FT49_9CRUS</name>
<keyword evidence="6 7" id="KW-0472">Membrane</keyword>
<evidence type="ECO:0000256" key="6">
    <source>
        <dbReference type="ARBA" id="ARBA00023136"/>
    </source>
</evidence>
<sequence>MQLNTLYQIWLHTETVSSLGPLEYIMNTPSHHRVHHGSNRYCIDKNYAGALIIWDRIFGTFEPEGDQVVYGLTHPVSTYNPIKLQFHHFQSIWESLWKMESWGDRLKVLFYGPGWEPGQPRLYPKDLLPDVSYIPIALLGVPPSHFLVHMQLNTLYQIWLHTETVSSLGPLEYIINTPSHHRVHHGSNRYCIDKNYAGALIIWDRIFGTFEPEGDQVVYGLTHPVSTYNPIKLQFHHFQSIWESLWKMESWGDRLKVLFYGPGWEPGQPRLYPKDLLPDNKTPMQKYQPKSPWHLQVHAVMLFLIGGMMHAQFVSIHKTWYLHQALLFLGYMVLSIQSLGLMLKNDTQGPRVELLRCLVSAFLVLIFPFMDVWPLKLFTWVSGFHAIIWALKKKQKQLR</sequence>
<proteinExistence type="predicted"/>
<comment type="subcellular location">
    <subcellularLocation>
        <location evidence="1">Endomembrane system</location>
        <topology evidence="1">Multi-pass membrane protein</topology>
    </subcellularLocation>
</comment>
<reference evidence="9" key="1">
    <citation type="submission" date="2020-11" db="EMBL/GenBank/DDBJ databases">
        <authorList>
            <person name="Tran Van P."/>
        </authorList>
    </citation>
    <scope>NUCLEOTIDE SEQUENCE</scope>
</reference>
<keyword evidence="4" id="KW-0560">Oxidoreductase</keyword>
<dbReference type="GO" id="GO:0006643">
    <property type="term" value="P:membrane lipid metabolic process"/>
    <property type="evidence" value="ECO:0007669"/>
    <property type="project" value="TreeGrafter"/>
</dbReference>
<dbReference type="GO" id="GO:0005783">
    <property type="term" value="C:endoplasmic reticulum"/>
    <property type="evidence" value="ECO:0007669"/>
    <property type="project" value="TreeGrafter"/>
</dbReference>
<evidence type="ECO:0000313" key="10">
    <source>
        <dbReference type="Proteomes" id="UP000677054"/>
    </source>
</evidence>
<dbReference type="PANTHER" id="PTHR21624">
    <property type="entry name" value="STEROL DESATURASE-RELATED PROTEIN"/>
    <property type="match status" value="1"/>
</dbReference>
<dbReference type="InterPro" id="IPR006694">
    <property type="entry name" value="Fatty_acid_hydroxylase"/>
</dbReference>
<organism evidence="9">
    <name type="scientific">Darwinula stevensoni</name>
    <dbReference type="NCBI Taxonomy" id="69355"/>
    <lineage>
        <taxon>Eukaryota</taxon>
        <taxon>Metazoa</taxon>
        <taxon>Ecdysozoa</taxon>
        <taxon>Arthropoda</taxon>
        <taxon>Crustacea</taxon>
        <taxon>Oligostraca</taxon>
        <taxon>Ostracoda</taxon>
        <taxon>Podocopa</taxon>
        <taxon>Podocopida</taxon>
        <taxon>Darwinulocopina</taxon>
        <taxon>Darwinuloidea</taxon>
        <taxon>Darwinulidae</taxon>
        <taxon>Darwinula</taxon>
    </lineage>
</organism>
<feature type="transmembrane region" description="Helical" evidence="7">
    <location>
        <begin position="293"/>
        <end position="314"/>
    </location>
</feature>
<evidence type="ECO:0000313" key="9">
    <source>
        <dbReference type="EMBL" id="CAD7253973.1"/>
    </source>
</evidence>
<keyword evidence="5" id="KW-0443">Lipid metabolism</keyword>
<dbReference type="PANTHER" id="PTHR21624:SF1">
    <property type="entry name" value="ALKYLGLYCEROL MONOOXYGENASE"/>
    <property type="match status" value="1"/>
</dbReference>
<feature type="transmembrane region" description="Helical" evidence="7">
    <location>
        <begin position="375"/>
        <end position="391"/>
    </location>
</feature>
<gene>
    <name evidence="9" type="ORF">DSTB1V02_LOCUS13719</name>
</gene>
<accession>A0A7R9FT49</accession>
<feature type="transmembrane region" description="Helical" evidence="7">
    <location>
        <begin position="353"/>
        <end position="369"/>
    </location>
</feature>
<protein>
    <recommendedName>
        <fullName evidence="8">Fatty acid hydroxylase domain-containing protein</fullName>
    </recommendedName>
</protein>
<dbReference type="Proteomes" id="UP000677054">
    <property type="component" value="Unassembled WGS sequence"/>
</dbReference>
<dbReference type="GO" id="GO:0050479">
    <property type="term" value="F:glyceryl-ether monooxygenase activity"/>
    <property type="evidence" value="ECO:0007669"/>
    <property type="project" value="TreeGrafter"/>
</dbReference>
<keyword evidence="10" id="KW-1185">Reference proteome</keyword>
<dbReference type="EMBL" id="CAJPEV010007281">
    <property type="protein sequence ID" value="CAG0904682.1"/>
    <property type="molecule type" value="Genomic_DNA"/>
</dbReference>